<protein>
    <submittedName>
        <fullName evidence="4">G9670 protein</fullName>
    </submittedName>
</protein>
<reference evidence="4 5" key="1">
    <citation type="submission" date="2024-06" db="EMBL/GenBank/DDBJ databases">
        <authorList>
            <person name="Kraege A."/>
            <person name="Thomma B."/>
        </authorList>
    </citation>
    <scope>NUCLEOTIDE SEQUENCE [LARGE SCALE GENOMIC DNA]</scope>
</reference>
<gene>
    <name evidence="4" type="primary">g9670</name>
    <name evidence="4" type="ORF">VP750_LOCUS8715</name>
</gene>
<organism evidence="4 5">
    <name type="scientific">Coccomyxa viridis</name>
    <dbReference type="NCBI Taxonomy" id="1274662"/>
    <lineage>
        <taxon>Eukaryota</taxon>
        <taxon>Viridiplantae</taxon>
        <taxon>Chlorophyta</taxon>
        <taxon>core chlorophytes</taxon>
        <taxon>Trebouxiophyceae</taxon>
        <taxon>Trebouxiophyceae incertae sedis</taxon>
        <taxon>Coccomyxaceae</taxon>
        <taxon>Coccomyxa</taxon>
    </lineage>
</organism>
<dbReference type="Gene3D" id="3.40.50.720">
    <property type="entry name" value="NAD(P)-binding Rossmann-like Domain"/>
    <property type="match status" value="1"/>
</dbReference>
<comment type="caution">
    <text evidence="4">The sequence shown here is derived from an EMBL/GenBank/DDBJ whole genome shotgun (WGS) entry which is preliminary data.</text>
</comment>
<dbReference type="InterPro" id="IPR036291">
    <property type="entry name" value="NAD(P)-bd_dom_sf"/>
</dbReference>
<dbReference type="SUPFAM" id="SSF51735">
    <property type="entry name" value="NAD(P)-binding Rossmann-fold domains"/>
    <property type="match status" value="1"/>
</dbReference>
<dbReference type="EMBL" id="CAXHTA020000016">
    <property type="protein sequence ID" value="CAL5226809.1"/>
    <property type="molecule type" value="Genomic_DNA"/>
</dbReference>
<keyword evidence="5" id="KW-1185">Reference proteome</keyword>
<sequence>MTSSSEVYVITGANRGLGFEFAKQLLEAGNTVVATCRSPPKADALHGLTSSHQGRLHIFSLDVMDEASVQAAASEVEKQFPDGVDVLINNAGILSDHVTHLNMEVKDLRDVLLTNVVGTYMVTKALLPSIRKGRKKQVINISSTLGSISTLQGSLDAPEGSFPATLSHYHLAYRSSKAALNMQTVCMAAELKKEGITIVSQNPGWVQTDMGSYTSNKMGGKVKPPLDAPTSISKQLALFAKLTPADTGKFYDVTGDVVPW</sequence>
<evidence type="ECO:0000256" key="3">
    <source>
        <dbReference type="RuleBase" id="RU000363"/>
    </source>
</evidence>
<dbReference type="PANTHER" id="PTHR43544:SF7">
    <property type="entry name" value="NADB-LER2"/>
    <property type="match status" value="1"/>
</dbReference>
<accession>A0ABP1G8D6</accession>
<proteinExistence type="inferred from homology"/>
<dbReference type="CDD" id="cd05325">
    <property type="entry name" value="carb_red_sniffer_like_SDR_c"/>
    <property type="match status" value="1"/>
</dbReference>
<name>A0ABP1G8D6_9CHLO</name>
<evidence type="ECO:0000256" key="2">
    <source>
        <dbReference type="ARBA" id="ARBA00023002"/>
    </source>
</evidence>
<dbReference type="InterPro" id="IPR051468">
    <property type="entry name" value="Fungal_SecMetab_SDRs"/>
</dbReference>
<dbReference type="PRINTS" id="PR00080">
    <property type="entry name" value="SDRFAMILY"/>
</dbReference>
<dbReference type="Pfam" id="PF00106">
    <property type="entry name" value="adh_short"/>
    <property type="match status" value="2"/>
</dbReference>
<dbReference type="InterPro" id="IPR002347">
    <property type="entry name" value="SDR_fam"/>
</dbReference>
<evidence type="ECO:0000313" key="5">
    <source>
        <dbReference type="Proteomes" id="UP001497392"/>
    </source>
</evidence>
<dbReference type="PRINTS" id="PR00081">
    <property type="entry name" value="GDHRDH"/>
</dbReference>
<comment type="similarity">
    <text evidence="3">Belongs to the short-chain dehydrogenases/reductases (SDR) family.</text>
</comment>
<keyword evidence="2" id="KW-0560">Oxidoreductase</keyword>
<dbReference type="PANTHER" id="PTHR43544">
    <property type="entry name" value="SHORT-CHAIN DEHYDROGENASE/REDUCTASE"/>
    <property type="match status" value="1"/>
</dbReference>
<dbReference type="Proteomes" id="UP001497392">
    <property type="component" value="Unassembled WGS sequence"/>
</dbReference>
<evidence type="ECO:0000256" key="1">
    <source>
        <dbReference type="ARBA" id="ARBA00022857"/>
    </source>
</evidence>
<keyword evidence="1" id="KW-0521">NADP</keyword>
<evidence type="ECO:0000313" key="4">
    <source>
        <dbReference type="EMBL" id="CAL5226809.1"/>
    </source>
</evidence>